<feature type="region of interest" description="Disordered" evidence="1">
    <location>
        <begin position="1"/>
        <end position="45"/>
    </location>
</feature>
<keyword evidence="3" id="KW-1185">Reference proteome</keyword>
<dbReference type="EMBL" id="JAEUAK010000012">
    <property type="protein sequence ID" value="MBW9055767.1"/>
    <property type="molecule type" value="Genomic_DNA"/>
</dbReference>
<dbReference type="Proteomes" id="UP000717752">
    <property type="component" value="Unassembled WGS sequence"/>
</dbReference>
<name>A0ABS7H1M3_9HYPH</name>
<evidence type="ECO:0000313" key="3">
    <source>
        <dbReference type="Proteomes" id="UP000717752"/>
    </source>
</evidence>
<gene>
    <name evidence="2" type="ORF">JNB85_25485</name>
</gene>
<evidence type="ECO:0000256" key="1">
    <source>
        <dbReference type="SAM" id="MobiDB-lite"/>
    </source>
</evidence>
<reference evidence="2 3" key="1">
    <citation type="journal article" date="2021" name="MBio">
        <title>Poor Competitiveness of Bradyrhizobium in Pigeon Pea Root Colonization in Indian Soils.</title>
        <authorList>
            <person name="Chalasani D."/>
            <person name="Basu A."/>
            <person name="Pullabhotla S.V.S.R.N."/>
            <person name="Jorrin B."/>
            <person name="Neal A.L."/>
            <person name="Poole P.S."/>
            <person name="Podile A.R."/>
            <person name="Tkacz A."/>
        </authorList>
    </citation>
    <scope>NUCLEOTIDE SEQUENCE [LARGE SCALE GENOMIC DNA]</scope>
    <source>
        <strain evidence="2 3">HU56</strain>
    </source>
</reference>
<accession>A0ABS7H1M3</accession>
<evidence type="ECO:0000313" key="2">
    <source>
        <dbReference type="EMBL" id="MBW9055767.1"/>
    </source>
</evidence>
<protein>
    <submittedName>
        <fullName evidence="2">Uncharacterized protein</fullName>
    </submittedName>
</protein>
<organism evidence="2 3">
    <name type="scientific">Rhizobium mesosinicum</name>
    <dbReference type="NCBI Taxonomy" id="335017"/>
    <lineage>
        <taxon>Bacteria</taxon>
        <taxon>Pseudomonadati</taxon>
        <taxon>Pseudomonadota</taxon>
        <taxon>Alphaproteobacteria</taxon>
        <taxon>Hyphomicrobiales</taxon>
        <taxon>Rhizobiaceae</taxon>
        <taxon>Rhizobium/Agrobacterium group</taxon>
        <taxon>Rhizobium</taxon>
    </lineage>
</organism>
<sequence>MAIHAAWNVSYGKPGGNFKKNAPPRSSKLVKRRTEDNGAATPLSRLERNIAAAPCGA</sequence>
<comment type="caution">
    <text evidence="2">The sequence shown here is derived from an EMBL/GenBank/DDBJ whole genome shotgun (WGS) entry which is preliminary data.</text>
</comment>
<proteinExistence type="predicted"/>
<dbReference type="RefSeq" id="WP_220337299.1">
    <property type="nucleotide sequence ID" value="NZ_JAEUAK010000012.1"/>
</dbReference>